<reference evidence="1" key="1">
    <citation type="submission" date="2023-04" db="EMBL/GenBank/DDBJ databases">
        <authorList>
            <consortium name="ELIXIR-Norway"/>
        </authorList>
    </citation>
    <scope>NUCLEOTIDE SEQUENCE [LARGE SCALE GENOMIC DNA]</scope>
</reference>
<dbReference type="EMBL" id="OX459947">
    <property type="protein sequence ID" value="CAI9153823.1"/>
    <property type="molecule type" value="Genomic_DNA"/>
</dbReference>
<keyword evidence="2" id="KW-1185">Reference proteome</keyword>
<accession>A0ABN8XXJ6</accession>
<evidence type="ECO:0000313" key="1">
    <source>
        <dbReference type="EMBL" id="CAI9153823.1"/>
    </source>
</evidence>
<organism evidence="1 2">
    <name type="scientific">Rangifer tarandus platyrhynchus</name>
    <name type="common">Svalbard reindeer</name>
    <dbReference type="NCBI Taxonomy" id="3082113"/>
    <lineage>
        <taxon>Eukaryota</taxon>
        <taxon>Metazoa</taxon>
        <taxon>Chordata</taxon>
        <taxon>Craniata</taxon>
        <taxon>Vertebrata</taxon>
        <taxon>Euteleostomi</taxon>
        <taxon>Mammalia</taxon>
        <taxon>Eutheria</taxon>
        <taxon>Laurasiatheria</taxon>
        <taxon>Artiodactyla</taxon>
        <taxon>Ruminantia</taxon>
        <taxon>Pecora</taxon>
        <taxon>Cervidae</taxon>
        <taxon>Odocoileinae</taxon>
        <taxon>Rangifer</taxon>
    </lineage>
</organism>
<gene>
    <name evidence="1" type="ORF">MRATA1EN1_LOCUS2785</name>
</gene>
<sequence length="189" mass="21840">MMLSAATNLMFTDGHTVCKRVHLQRGVIRTLIREQYIQCLWEERKKEGWGQGSACHYRRGHISDPHTVSKLKLPGDLGETWKPGPVSKVSESAGLGWGPRIHMSNRLQVMLTMLVRGPHFENHRVYTSPHQPTLNPQWKSQTWGLRFQCKFRLLPKISILNQLTDVLAEQNHMMKEINEKFKSAASFHF</sequence>
<dbReference type="Proteomes" id="UP001176941">
    <property type="component" value="Chromosome 11"/>
</dbReference>
<evidence type="ECO:0000313" key="2">
    <source>
        <dbReference type="Proteomes" id="UP001176941"/>
    </source>
</evidence>
<proteinExistence type="predicted"/>
<protein>
    <submittedName>
        <fullName evidence="1">Uncharacterized protein</fullName>
    </submittedName>
</protein>
<name>A0ABN8XXJ6_RANTA</name>